<evidence type="ECO:0000313" key="2">
    <source>
        <dbReference type="EnsemblMetazoa" id="ISCW008556-PA"/>
    </source>
</evidence>
<dbReference type="HOGENOM" id="CLU_1877711_0_0_1"/>
<dbReference type="VEuPathDB" id="VectorBase:ISCI008556"/>
<reference evidence="2" key="2">
    <citation type="submission" date="2020-05" db="UniProtKB">
        <authorList>
            <consortium name="EnsemblMetazoa"/>
        </authorList>
    </citation>
    <scope>IDENTIFICATION</scope>
    <source>
        <strain evidence="2">wikel</strain>
    </source>
</reference>
<name>B7Q055_IXOSC</name>
<evidence type="ECO:0000313" key="1">
    <source>
        <dbReference type="EMBL" id="EEC12227.1"/>
    </source>
</evidence>
<protein>
    <submittedName>
        <fullName evidence="1 2">Uncharacterized protein</fullName>
    </submittedName>
</protein>
<dbReference type="EnsemblMetazoa" id="ISCW008556-RA">
    <property type="protein sequence ID" value="ISCW008556-PA"/>
    <property type="gene ID" value="ISCW008556"/>
</dbReference>
<proteinExistence type="predicted"/>
<dbReference type="VEuPathDB" id="VectorBase:ISCW008556"/>
<reference evidence="1 3" key="1">
    <citation type="submission" date="2008-03" db="EMBL/GenBank/DDBJ databases">
        <title>Annotation of Ixodes scapularis.</title>
        <authorList>
            <consortium name="Ixodes scapularis Genome Project Consortium"/>
            <person name="Caler E."/>
            <person name="Hannick L.I."/>
            <person name="Bidwell S."/>
            <person name="Joardar V."/>
            <person name="Thiagarajan M."/>
            <person name="Amedeo P."/>
            <person name="Galinsky K.J."/>
            <person name="Schobel S."/>
            <person name="Inman J."/>
            <person name="Hostetler J."/>
            <person name="Miller J."/>
            <person name="Hammond M."/>
            <person name="Megy K."/>
            <person name="Lawson D."/>
            <person name="Kodira C."/>
            <person name="Sutton G."/>
            <person name="Meyer J."/>
            <person name="Hill C.A."/>
            <person name="Birren B."/>
            <person name="Nene V."/>
            <person name="Collins F."/>
            <person name="Alarcon-Chaidez F."/>
            <person name="Wikel S."/>
            <person name="Strausberg R."/>
        </authorList>
    </citation>
    <scope>NUCLEOTIDE SEQUENCE [LARGE SCALE GENOMIC DNA]</scope>
    <source>
        <strain evidence="3">Wikel</strain>
        <strain evidence="1">Wikel colony</strain>
    </source>
</reference>
<evidence type="ECO:0000313" key="3">
    <source>
        <dbReference type="Proteomes" id="UP000001555"/>
    </source>
</evidence>
<sequence length="136" mass="15483">MHAFRVSKSPSTLISLRNYAVAGKKALHCHRRVLLKPVFRVLTVYYIRILSHRGNGNSVGTDVSFYYKRSFTICKVMIMGSIVIDACDSITILSTACLEQRDCDTKTLAELLVPPHFIKELYLYDGNLYRLFTVCT</sequence>
<accession>B7Q055</accession>
<dbReference type="EMBL" id="ABJB010175556">
    <property type="status" value="NOT_ANNOTATED_CDS"/>
    <property type="molecule type" value="Genomic_DNA"/>
</dbReference>
<dbReference type="AlphaFoldDB" id="B7Q055"/>
<dbReference type="EMBL" id="DS829941">
    <property type="protein sequence ID" value="EEC12227.1"/>
    <property type="molecule type" value="Genomic_DNA"/>
</dbReference>
<organism>
    <name type="scientific">Ixodes scapularis</name>
    <name type="common">Black-legged tick</name>
    <name type="synonym">Deer tick</name>
    <dbReference type="NCBI Taxonomy" id="6945"/>
    <lineage>
        <taxon>Eukaryota</taxon>
        <taxon>Metazoa</taxon>
        <taxon>Ecdysozoa</taxon>
        <taxon>Arthropoda</taxon>
        <taxon>Chelicerata</taxon>
        <taxon>Arachnida</taxon>
        <taxon>Acari</taxon>
        <taxon>Parasitiformes</taxon>
        <taxon>Ixodida</taxon>
        <taxon>Ixodoidea</taxon>
        <taxon>Ixodidae</taxon>
        <taxon>Ixodinae</taxon>
        <taxon>Ixodes</taxon>
    </lineage>
</organism>
<keyword evidence="3" id="KW-1185">Reference proteome</keyword>
<dbReference type="InParanoid" id="B7Q055"/>
<gene>
    <name evidence="1" type="ORF">IscW_ISCW008556</name>
</gene>
<dbReference type="Proteomes" id="UP000001555">
    <property type="component" value="Unassembled WGS sequence"/>
</dbReference>
<dbReference type="PaxDb" id="6945-B7Q055"/>